<dbReference type="AlphaFoldDB" id="A0A813FNE7"/>
<protein>
    <submittedName>
        <fullName evidence="1">Uncharacterized protein</fullName>
    </submittedName>
</protein>
<reference evidence="1" key="1">
    <citation type="submission" date="2021-02" db="EMBL/GenBank/DDBJ databases">
        <authorList>
            <person name="Dougan E. K."/>
            <person name="Rhodes N."/>
            <person name="Thang M."/>
            <person name="Chan C."/>
        </authorList>
    </citation>
    <scope>NUCLEOTIDE SEQUENCE</scope>
</reference>
<accession>A0A813FNE7</accession>
<proteinExistence type="predicted"/>
<comment type="caution">
    <text evidence="1">The sequence shown here is derived from an EMBL/GenBank/DDBJ whole genome shotgun (WGS) entry which is preliminary data.</text>
</comment>
<dbReference type="EMBL" id="CAJNNV010025734">
    <property type="protein sequence ID" value="CAE8615876.1"/>
    <property type="molecule type" value="Genomic_DNA"/>
</dbReference>
<evidence type="ECO:0000313" key="1">
    <source>
        <dbReference type="EMBL" id="CAE8615876.1"/>
    </source>
</evidence>
<evidence type="ECO:0000313" key="2">
    <source>
        <dbReference type="Proteomes" id="UP000654075"/>
    </source>
</evidence>
<gene>
    <name evidence="1" type="ORF">PGLA1383_LOCUS33584</name>
</gene>
<dbReference type="Proteomes" id="UP000654075">
    <property type="component" value="Unassembled WGS sequence"/>
</dbReference>
<name>A0A813FNE7_POLGL</name>
<keyword evidence="2" id="KW-1185">Reference proteome</keyword>
<sequence>VRLFARVQCGSLVCQSAVRFACLPECSAVVNLVPSLLVWFVHRESGRTGSLVCQSAVRFACLPECSAVRLFARVQCGSLVCQSAVRSSTWCRVFLCGSCTGKAAAQAVP</sequence>
<organism evidence="1 2">
    <name type="scientific">Polarella glacialis</name>
    <name type="common">Dinoflagellate</name>
    <dbReference type="NCBI Taxonomy" id="89957"/>
    <lineage>
        <taxon>Eukaryota</taxon>
        <taxon>Sar</taxon>
        <taxon>Alveolata</taxon>
        <taxon>Dinophyceae</taxon>
        <taxon>Suessiales</taxon>
        <taxon>Suessiaceae</taxon>
        <taxon>Polarella</taxon>
    </lineage>
</organism>
<feature type="non-terminal residue" evidence="1">
    <location>
        <position position="1"/>
    </location>
</feature>